<dbReference type="GO" id="GO:0006633">
    <property type="term" value="P:fatty acid biosynthetic process"/>
    <property type="evidence" value="ECO:0007669"/>
    <property type="project" value="InterPro"/>
</dbReference>
<name>A0A4Q9VFV9_9HYPH</name>
<dbReference type="AlphaFoldDB" id="A0A4Q9VFV9"/>
<evidence type="ECO:0000259" key="2">
    <source>
        <dbReference type="Pfam" id="PF01575"/>
    </source>
</evidence>
<keyword evidence="1" id="KW-0456">Lyase</keyword>
<dbReference type="SUPFAM" id="SSF54637">
    <property type="entry name" value="Thioesterase/thiol ester dehydrase-isomerase"/>
    <property type="match status" value="1"/>
</dbReference>
<dbReference type="EMBL" id="SJFN01000051">
    <property type="protein sequence ID" value="TBW32879.1"/>
    <property type="molecule type" value="Genomic_DNA"/>
</dbReference>
<organism evidence="3 4">
    <name type="scientific">Siculibacillus lacustris</name>
    <dbReference type="NCBI Taxonomy" id="1549641"/>
    <lineage>
        <taxon>Bacteria</taxon>
        <taxon>Pseudomonadati</taxon>
        <taxon>Pseudomonadota</taxon>
        <taxon>Alphaproteobacteria</taxon>
        <taxon>Hyphomicrobiales</taxon>
        <taxon>Ancalomicrobiaceae</taxon>
        <taxon>Siculibacillus</taxon>
    </lineage>
</organism>
<dbReference type="Pfam" id="PF01575">
    <property type="entry name" value="MaoC_dehydratas"/>
    <property type="match status" value="1"/>
</dbReference>
<dbReference type="InterPro" id="IPR029069">
    <property type="entry name" value="HotDog_dom_sf"/>
</dbReference>
<reference evidence="3 4" key="1">
    <citation type="submission" date="2019-02" db="EMBL/GenBank/DDBJ databases">
        <title>Siculibacillus lacustris gen. nov., sp. nov., a new rosette-forming bacterium isolated from a freshwater crater lake (Lake St. Ana, Romania).</title>
        <authorList>
            <person name="Felfoldi T."/>
            <person name="Marton Z."/>
            <person name="Szabo A."/>
            <person name="Mentes A."/>
            <person name="Boka K."/>
            <person name="Marialigeti K."/>
            <person name="Mathe I."/>
            <person name="Koncz M."/>
            <person name="Schumann P."/>
            <person name="Toth E."/>
        </authorList>
    </citation>
    <scope>NUCLEOTIDE SEQUENCE [LARGE SCALE GENOMIC DNA]</scope>
    <source>
        <strain evidence="3 4">SA-279</strain>
    </source>
</reference>
<dbReference type="GO" id="GO:0019171">
    <property type="term" value="F:(3R)-hydroxyacyl-[acyl-carrier-protein] dehydratase activity"/>
    <property type="evidence" value="ECO:0007669"/>
    <property type="project" value="TreeGrafter"/>
</dbReference>
<dbReference type="PANTHER" id="PTHR43437:SF3">
    <property type="entry name" value="HYDROXYACYL-THIOESTER DEHYDRATASE TYPE 2, MITOCHONDRIAL"/>
    <property type="match status" value="1"/>
</dbReference>
<dbReference type="InterPro" id="IPR050965">
    <property type="entry name" value="UPF0336/Enoyl-CoA_hydratase"/>
</dbReference>
<dbReference type="InterPro" id="IPR002539">
    <property type="entry name" value="MaoC-like_dom"/>
</dbReference>
<dbReference type="Gene3D" id="3.10.129.10">
    <property type="entry name" value="Hotdog Thioesterase"/>
    <property type="match status" value="1"/>
</dbReference>
<accession>A0A4Q9VFV9</accession>
<dbReference type="RefSeq" id="WP_131311647.1">
    <property type="nucleotide sequence ID" value="NZ_SJFN01000051.1"/>
</dbReference>
<dbReference type="GO" id="GO:0005835">
    <property type="term" value="C:fatty acid synthase complex"/>
    <property type="evidence" value="ECO:0007669"/>
    <property type="project" value="InterPro"/>
</dbReference>
<gene>
    <name evidence="3" type="ORF">EYW49_21295</name>
</gene>
<evidence type="ECO:0000313" key="4">
    <source>
        <dbReference type="Proteomes" id="UP000292781"/>
    </source>
</evidence>
<keyword evidence="4" id="KW-1185">Reference proteome</keyword>
<evidence type="ECO:0000313" key="3">
    <source>
        <dbReference type="EMBL" id="TBW32879.1"/>
    </source>
</evidence>
<dbReference type="Proteomes" id="UP000292781">
    <property type="component" value="Unassembled WGS sequence"/>
</dbReference>
<dbReference type="OrthoDB" id="9800237at2"/>
<proteinExistence type="predicted"/>
<dbReference type="CDD" id="cd03449">
    <property type="entry name" value="R_hydratase"/>
    <property type="match status" value="1"/>
</dbReference>
<dbReference type="GO" id="GO:0004312">
    <property type="term" value="F:fatty acid synthase activity"/>
    <property type="evidence" value="ECO:0007669"/>
    <property type="project" value="InterPro"/>
</dbReference>
<dbReference type="InterPro" id="IPR003965">
    <property type="entry name" value="Fatty_acid_synthase"/>
</dbReference>
<evidence type="ECO:0000256" key="1">
    <source>
        <dbReference type="ARBA" id="ARBA00023239"/>
    </source>
</evidence>
<protein>
    <submittedName>
        <fullName evidence="3">MaoC family dehydratase</fullName>
    </submittedName>
</protein>
<sequence>MVDSHHTPHFFEDLTLGMRETLDKTVDEADVAEFARLSGDDNPIHVDADYAATTRFGGRIVHGLFTASLFSTLLGTRLPGPGAIYLGQTLNFRAPVRIGDRIDVSVEVIELTPKGRRARLRCEARVGETVVLDGEATVMVPPRPATAHAA</sequence>
<dbReference type="FunFam" id="3.10.129.10:FF:000042">
    <property type="entry name" value="MaoC domain protein dehydratase"/>
    <property type="match status" value="1"/>
</dbReference>
<dbReference type="PRINTS" id="PR01483">
    <property type="entry name" value="FASYNTHASE"/>
</dbReference>
<comment type="caution">
    <text evidence="3">The sequence shown here is derived from an EMBL/GenBank/DDBJ whole genome shotgun (WGS) entry which is preliminary data.</text>
</comment>
<dbReference type="PANTHER" id="PTHR43437">
    <property type="entry name" value="HYDROXYACYL-THIOESTER DEHYDRATASE TYPE 2, MITOCHONDRIAL-RELATED"/>
    <property type="match status" value="1"/>
</dbReference>
<feature type="domain" description="MaoC-like" evidence="2">
    <location>
        <begin position="22"/>
        <end position="112"/>
    </location>
</feature>